<accession>Q1N0N6</accession>
<sequence length="98" mass="11329">MNLANAYEEKRDFIRMRVESPITLTIKDRQCQCICADLSGTGMCIETKEILDIDDEIEAFLPSYQNKFAPLHALIRIRRVLKTKDQYSYGAEIIELLS</sequence>
<dbReference type="OrthoDB" id="5290589at2"/>
<dbReference type="Gene3D" id="2.40.10.220">
    <property type="entry name" value="predicted glycosyltransferase like domains"/>
    <property type="match status" value="1"/>
</dbReference>
<name>Q1N0N6_9GAMM</name>
<comment type="caution">
    <text evidence="2">The sequence shown here is derived from an EMBL/GenBank/DDBJ whole genome shotgun (WGS) entry which is preliminary data.</text>
</comment>
<organism evidence="2 3">
    <name type="scientific">Bermanella marisrubri</name>
    <dbReference type="NCBI Taxonomy" id="207949"/>
    <lineage>
        <taxon>Bacteria</taxon>
        <taxon>Pseudomonadati</taxon>
        <taxon>Pseudomonadota</taxon>
        <taxon>Gammaproteobacteria</taxon>
        <taxon>Oceanospirillales</taxon>
        <taxon>Oceanospirillaceae</taxon>
        <taxon>Bermanella</taxon>
    </lineage>
</organism>
<dbReference type="RefSeq" id="WP_007016398.1">
    <property type="nucleotide sequence ID" value="NZ_AAQH01000013.1"/>
</dbReference>
<dbReference type="GO" id="GO:0035438">
    <property type="term" value="F:cyclic-di-GMP binding"/>
    <property type="evidence" value="ECO:0007669"/>
    <property type="project" value="InterPro"/>
</dbReference>
<gene>
    <name evidence="2" type="ORF">RED65_05404</name>
</gene>
<dbReference type="STRING" id="207949.RED65_05404"/>
<dbReference type="HOGENOM" id="CLU_180682_0_0_6"/>
<dbReference type="EMBL" id="AAQH01000013">
    <property type="protein sequence ID" value="EAT11797.1"/>
    <property type="molecule type" value="Genomic_DNA"/>
</dbReference>
<keyword evidence="3" id="KW-1185">Reference proteome</keyword>
<reference evidence="2 3" key="1">
    <citation type="submission" date="2006-03" db="EMBL/GenBank/DDBJ databases">
        <authorList>
            <person name="Pinhassi J."/>
            <person name="Pedros-Alio C."/>
            <person name="Ferriera S."/>
            <person name="Johnson J."/>
            <person name="Kravitz S."/>
            <person name="Halpern A."/>
            <person name="Remington K."/>
            <person name="Beeson K."/>
            <person name="Tran B."/>
            <person name="Rogers Y.-H."/>
            <person name="Friedman R."/>
            <person name="Venter J.C."/>
        </authorList>
    </citation>
    <scope>NUCLEOTIDE SEQUENCE [LARGE SCALE GENOMIC DNA]</scope>
    <source>
        <strain evidence="2 3">RED65</strain>
    </source>
</reference>
<dbReference type="Proteomes" id="UP000004263">
    <property type="component" value="Unassembled WGS sequence"/>
</dbReference>
<evidence type="ECO:0000313" key="2">
    <source>
        <dbReference type="EMBL" id="EAT11797.1"/>
    </source>
</evidence>
<proteinExistence type="predicted"/>
<dbReference type="Pfam" id="PF07238">
    <property type="entry name" value="PilZ"/>
    <property type="match status" value="1"/>
</dbReference>
<evidence type="ECO:0000313" key="3">
    <source>
        <dbReference type="Proteomes" id="UP000004263"/>
    </source>
</evidence>
<dbReference type="AlphaFoldDB" id="Q1N0N6"/>
<evidence type="ECO:0000259" key="1">
    <source>
        <dbReference type="Pfam" id="PF07238"/>
    </source>
</evidence>
<protein>
    <recommendedName>
        <fullName evidence="1">PilZ domain-containing protein</fullName>
    </recommendedName>
</protein>
<feature type="domain" description="PilZ" evidence="1">
    <location>
        <begin position="9"/>
        <end position="95"/>
    </location>
</feature>
<dbReference type="InterPro" id="IPR009875">
    <property type="entry name" value="PilZ_domain"/>
</dbReference>
<dbReference type="SUPFAM" id="SSF141371">
    <property type="entry name" value="PilZ domain-like"/>
    <property type="match status" value="1"/>
</dbReference>